<gene>
    <name evidence="1" type="ORF">CFX0092_A2956</name>
</gene>
<accession>A0A160T4N5</accession>
<dbReference type="Proteomes" id="UP000215027">
    <property type="component" value="Chromosome I"/>
</dbReference>
<dbReference type="RefSeq" id="WP_157913178.1">
    <property type="nucleotide sequence ID" value="NZ_LN890655.1"/>
</dbReference>
<evidence type="ECO:0000313" key="2">
    <source>
        <dbReference type="Proteomes" id="UP000215027"/>
    </source>
</evidence>
<dbReference type="EMBL" id="LN890655">
    <property type="protein sequence ID" value="CUS04834.2"/>
    <property type="molecule type" value="Genomic_DNA"/>
</dbReference>
<dbReference type="OrthoDB" id="164313at2"/>
<dbReference type="AlphaFoldDB" id="A0A160T4N5"/>
<sequence length="205" mass="23414">MLIEIVKENDMAEHDLLKHDLAILERMAAGMGDYLKSDAVWWDMGRGDMPLLTIGGYLMRRRRLGVLAYLLHEAELTALTAANAAYDATISGQIVRFEERATTEIGARLREWTVYLRDLTVSHRLAADKGRYNYLADTRVVISELTAKLSESPFRLPEQILTDIAALDRRLVGRWMPGAFIWSPVLTPAYPPDPYWWLYGYPRAD</sequence>
<name>A0A160T4N5_9CHLR</name>
<evidence type="ECO:0000313" key="1">
    <source>
        <dbReference type="EMBL" id="CUS04834.2"/>
    </source>
</evidence>
<organism evidence="1 2">
    <name type="scientific">Candidatus Promineifilum breve</name>
    <dbReference type="NCBI Taxonomy" id="1806508"/>
    <lineage>
        <taxon>Bacteria</taxon>
        <taxon>Bacillati</taxon>
        <taxon>Chloroflexota</taxon>
        <taxon>Ardenticatenia</taxon>
        <taxon>Candidatus Promineifilales</taxon>
        <taxon>Candidatus Promineifilaceae</taxon>
        <taxon>Candidatus Promineifilum</taxon>
    </lineage>
</organism>
<keyword evidence="2" id="KW-1185">Reference proteome</keyword>
<reference evidence="1" key="1">
    <citation type="submission" date="2016-01" db="EMBL/GenBank/DDBJ databases">
        <authorList>
            <person name="Mcilroy J.S."/>
            <person name="Karst M S."/>
            <person name="Albertsen M."/>
        </authorList>
    </citation>
    <scope>NUCLEOTIDE SEQUENCE</scope>
    <source>
        <strain evidence="1">Cfx-K</strain>
    </source>
</reference>
<proteinExistence type="predicted"/>
<protein>
    <submittedName>
        <fullName evidence="1">Uncharacterized protein</fullName>
    </submittedName>
</protein>
<dbReference type="KEGG" id="pbf:CFX0092_A2956"/>